<proteinExistence type="predicted"/>
<accession>A0ABX2M215</accession>
<reference evidence="1 2" key="1">
    <citation type="journal article" date="2020" name="Front. Plant Sci.">
        <title>Isolation of Rhizosphere Bacteria That Improve Quality and Water Stress Tolerance in Greenhouse Ornamentals.</title>
        <authorList>
            <person name="Nordstedt N.P."/>
            <person name="Jones M.L."/>
        </authorList>
    </citation>
    <scope>NUCLEOTIDE SEQUENCE [LARGE SCALE GENOMIC DNA]</scope>
    <source>
        <strain evidence="1 2">C6C2</strain>
    </source>
</reference>
<dbReference type="RefSeq" id="WP_148664514.1">
    <property type="nucleotide sequence ID" value="NZ_CP018845.1"/>
</dbReference>
<organism evidence="1 2">
    <name type="scientific">Herbaspirillum robiniae</name>
    <dbReference type="NCBI Taxonomy" id="2014887"/>
    <lineage>
        <taxon>Bacteria</taxon>
        <taxon>Pseudomonadati</taxon>
        <taxon>Pseudomonadota</taxon>
        <taxon>Betaproteobacteria</taxon>
        <taxon>Burkholderiales</taxon>
        <taxon>Oxalobacteraceae</taxon>
        <taxon>Herbaspirillum</taxon>
    </lineage>
</organism>
<evidence type="ECO:0000313" key="2">
    <source>
        <dbReference type="Proteomes" id="UP000536746"/>
    </source>
</evidence>
<gene>
    <name evidence="1" type="ORF">HNO84_20690</name>
</gene>
<keyword evidence="2" id="KW-1185">Reference proteome</keyword>
<sequence>MKRHGLLIEQFERLGFTFLPGQKINTITKSYFVCNESRGTNVEAFIAVRYLSRTQRYEFDFGFNSPAIRSFFLDQMPNFSSEMKSAIDQMNRERPYCWFTLPIIWESINYRLNLNTKESDLMNLFSGSLKSFTEQVLLPVRLEKNLLDVYLSDLPPFEWKLSTSYFARFCEIAYLASCTKSGLELAERRLSEQYRAMQASDLYGAELGESFFQKLVEFIQEHR</sequence>
<protein>
    <recommendedName>
        <fullName evidence="3">DUF4304 domain-containing protein</fullName>
    </recommendedName>
</protein>
<dbReference type="EMBL" id="JABFMT010000032">
    <property type="protein sequence ID" value="NUU04034.1"/>
    <property type="molecule type" value="Genomic_DNA"/>
</dbReference>
<evidence type="ECO:0008006" key="3">
    <source>
        <dbReference type="Google" id="ProtNLM"/>
    </source>
</evidence>
<name>A0ABX2M215_9BURK</name>
<dbReference type="Proteomes" id="UP000536746">
    <property type="component" value="Unassembled WGS sequence"/>
</dbReference>
<comment type="caution">
    <text evidence="1">The sequence shown here is derived from an EMBL/GenBank/DDBJ whole genome shotgun (WGS) entry which is preliminary data.</text>
</comment>
<evidence type="ECO:0000313" key="1">
    <source>
        <dbReference type="EMBL" id="NUU04034.1"/>
    </source>
</evidence>